<dbReference type="GO" id="GO:0032259">
    <property type="term" value="P:methylation"/>
    <property type="evidence" value="ECO:0007669"/>
    <property type="project" value="UniProtKB-KW"/>
</dbReference>
<dbReference type="EMBL" id="JAAIWM010000001">
    <property type="protein sequence ID" value="NEY70687.1"/>
    <property type="molecule type" value="Genomic_DNA"/>
</dbReference>
<dbReference type="RefSeq" id="WP_163177526.1">
    <property type="nucleotide sequence ID" value="NZ_JAAIWM010000001.1"/>
</dbReference>
<evidence type="ECO:0000256" key="3">
    <source>
        <dbReference type="ARBA" id="ARBA00022691"/>
    </source>
</evidence>
<dbReference type="Proteomes" id="UP000481043">
    <property type="component" value="Unassembled WGS sequence"/>
</dbReference>
<evidence type="ECO:0000256" key="1">
    <source>
        <dbReference type="ARBA" id="ARBA00022603"/>
    </source>
</evidence>
<dbReference type="SUPFAM" id="SSF53335">
    <property type="entry name" value="S-adenosyl-L-methionine-dependent methyltransferases"/>
    <property type="match status" value="1"/>
</dbReference>
<dbReference type="GO" id="GO:0008168">
    <property type="term" value="F:methyltransferase activity"/>
    <property type="evidence" value="ECO:0007669"/>
    <property type="project" value="UniProtKB-KW"/>
</dbReference>
<dbReference type="Gene3D" id="3.40.50.150">
    <property type="entry name" value="Vaccinia Virus protein VP39"/>
    <property type="match status" value="1"/>
</dbReference>
<keyword evidence="1 5" id="KW-0489">Methyltransferase</keyword>
<dbReference type="GO" id="GO:0003723">
    <property type="term" value="F:RNA binding"/>
    <property type="evidence" value="ECO:0007669"/>
    <property type="project" value="UniProtKB-KW"/>
</dbReference>
<comment type="caution">
    <text evidence="5">The sequence shown here is derived from an EMBL/GenBank/DDBJ whole genome shotgun (WGS) entry which is preliminary data.</text>
</comment>
<evidence type="ECO:0000313" key="5">
    <source>
        <dbReference type="EMBL" id="NEY70687.1"/>
    </source>
</evidence>
<dbReference type="InterPro" id="IPR029063">
    <property type="entry name" value="SAM-dependent_MTases_sf"/>
</dbReference>
<reference evidence="5 6" key="1">
    <citation type="submission" date="2020-02" db="EMBL/GenBank/DDBJ databases">
        <title>Bacillus aquiflavi sp. nov., isolated from yellow water of strong flavor Chinese baijiu in Yibin region of China.</title>
        <authorList>
            <person name="Xie J."/>
        </authorList>
    </citation>
    <scope>NUCLEOTIDE SEQUENCE [LARGE SCALE GENOMIC DNA]</scope>
    <source>
        <strain evidence="5 6">SA4</strain>
    </source>
</reference>
<evidence type="ECO:0000256" key="4">
    <source>
        <dbReference type="ARBA" id="ARBA00022884"/>
    </source>
</evidence>
<keyword evidence="3" id="KW-0949">S-adenosyl-L-methionine</keyword>
<organism evidence="5 6">
    <name type="scientific">Bacillus mesophilus</name>
    <dbReference type="NCBI Taxonomy" id="1808955"/>
    <lineage>
        <taxon>Bacteria</taxon>
        <taxon>Bacillati</taxon>
        <taxon>Bacillota</taxon>
        <taxon>Bacilli</taxon>
        <taxon>Bacillales</taxon>
        <taxon>Bacillaceae</taxon>
        <taxon>Bacillus</taxon>
    </lineage>
</organism>
<dbReference type="Pfam" id="PF00398">
    <property type="entry name" value="RrnaAD"/>
    <property type="match status" value="1"/>
</dbReference>
<gene>
    <name evidence="5" type="ORF">G4D63_02930</name>
</gene>
<keyword evidence="2 5" id="KW-0808">Transferase</keyword>
<accession>A0A6M0Q2X7</accession>
<name>A0A6M0Q2X7_9BACI</name>
<sequence>MSTISYIKNILTDPDIASITPTSKWGVRNICQSIDFNSRNVVIEYGPGTGVFTKYLHSKLTPESKVILIEKNKNFVTILKDAFKHHPNVFIYRESAETVNDLLKECEEKCANYVLSGIPFSFFDDQLRDRIVSNTYSVLDDGGVFLPYQTFFQKDEHLKEYLLNYFEEVEDQYYLFNLPPMRTYMATKRVRLH</sequence>
<dbReference type="AlphaFoldDB" id="A0A6M0Q2X7"/>
<evidence type="ECO:0000313" key="6">
    <source>
        <dbReference type="Proteomes" id="UP000481043"/>
    </source>
</evidence>
<evidence type="ECO:0000256" key="2">
    <source>
        <dbReference type="ARBA" id="ARBA00022679"/>
    </source>
</evidence>
<keyword evidence="4" id="KW-0694">RNA-binding</keyword>
<dbReference type="InterPro" id="IPR001737">
    <property type="entry name" value="KsgA/Erm"/>
</dbReference>
<keyword evidence="6" id="KW-1185">Reference proteome</keyword>
<proteinExistence type="predicted"/>
<protein>
    <submittedName>
        <fullName evidence="5">Methyltransferase domain-containing protein</fullName>
    </submittedName>
</protein>